<reference evidence="8" key="1">
    <citation type="journal article" date="2019" name="Int. J. Syst. Evol. Microbiol.">
        <title>The Global Catalogue of Microorganisms (GCM) 10K type strain sequencing project: providing services to taxonomists for standard genome sequencing and annotation.</title>
        <authorList>
            <consortium name="The Broad Institute Genomics Platform"/>
            <consortium name="The Broad Institute Genome Sequencing Center for Infectious Disease"/>
            <person name="Wu L."/>
            <person name="Ma J."/>
        </authorList>
    </citation>
    <scope>NUCLEOTIDE SEQUENCE [LARGE SCALE GENOMIC DNA]</scope>
    <source>
        <strain evidence="8">JCM 17924</strain>
    </source>
</reference>
<dbReference type="InterPro" id="IPR002481">
    <property type="entry name" value="FUR"/>
</dbReference>
<dbReference type="InterPro" id="IPR043135">
    <property type="entry name" value="Fur_C"/>
</dbReference>
<accession>A0ABP8JA05</accession>
<comment type="caution">
    <text evidence="7">The sequence shown here is derived from an EMBL/GenBank/DDBJ whole genome shotgun (WGS) entry which is preliminary data.</text>
</comment>
<evidence type="ECO:0000256" key="4">
    <source>
        <dbReference type="ARBA" id="ARBA00023015"/>
    </source>
</evidence>
<keyword evidence="8" id="KW-1185">Reference proteome</keyword>
<keyword evidence="3" id="KW-0862">Zinc</keyword>
<gene>
    <name evidence="7" type="ORF">GCM10023186_33340</name>
</gene>
<proteinExistence type="inferred from homology"/>
<dbReference type="Gene3D" id="3.30.1490.190">
    <property type="match status" value="1"/>
</dbReference>
<keyword evidence="5" id="KW-0238">DNA-binding</keyword>
<dbReference type="InterPro" id="IPR036388">
    <property type="entry name" value="WH-like_DNA-bd_sf"/>
</dbReference>
<evidence type="ECO:0000313" key="7">
    <source>
        <dbReference type="EMBL" id="GAA4387557.1"/>
    </source>
</evidence>
<name>A0ABP8JA05_9BACT</name>
<keyword evidence="4" id="KW-0805">Transcription regulation</keyword>
<dbReference type="Gene3D" id="1.10.10.10">
    <property type="entry name" value="Winged helix-like DNA-binding domain superfamily/Winged helix DNA-binding domain"/>
    <property type="match status" value="1"/>
</dbReference>
<dbReference type="SUPFAM" id="SSF46785">
    <property type="entry name" value="Winged helix' DNA-binding domain"/>
    <property type="match status" value="1"/>
</dbReference>
<evidence type="ECO:0000256" key="6">
    <source>
        <dbReference type="ARBA" id="ARBA00023163"/>
    </source>
</evidence>
<keyword evidence="6" id="KW-0804">Transcription</keyword>
<evidence type="ECO:0000256" key="5">
    <source>
        <dbReference type="ARBA" id="ARBA00023125"/>
    </source>
</evidence>
<dbReference type="InterPro" id="IPR036390">
    <property type="entry name" value="WH_DNA-bd_sf"/>
</dbReference>
<evidence type="ECO:0000256" key="3">
    <source>
        <dbReference type="ARBA" id="ARBA00022833"/>
    </source>
</evidence>
<evidence type="ECO:0000313" key="8">
    <source>
        <dbReference type="Proteomes" id="UP001500454"/>
    </source>
</evidence>
<dbReference type="EMBL" id="BAABHA010000010">
    <property type="protein sequence ID" value="GAA4387557.1"/>
    <property type="molecule type" value="Genomic_DNA"/>
</dbReference>
<dbReference type="Proteomes" id="UP001500454">
    <property type="component" value="Unassembled WGS sequence"/>
</dbReference>
<dbReference type="Pfam" id="PF01475">
    <property type="entry name" value="FUR"/>
    <property type="match status" value="1"/>
</dbReference>
<sequence length="141" mass="15809">MPSPEQLREQLATAGLRATQQRVAILAALRTLPGHPTAEQVFRQVRPANPTVSLGTVYKALDSFVAAGLLRRVADADGTRRRYDPDCTNHHHLVCQNTQEIIDYCDPQLDRLLQEFFAARGFENFQPHSYSLHITGVRSEA</sequence>
<comment type="similarity">
    <text evidence="1">Belongs to the Fur family.</text>
</comment>
<dbReference type="CDD" id="cd07153">
    <property type="entry name" value="Fur_like"/>
    <property type="match status" value="1"/>
</dbReference>
<organism evidence="7 8">
    <name type="scientific">Hymenobacter koreensis</name>
    <dbReference type="NCBI Taxonomy" id="1084523"/>
    <lineage>
        <taxon>Bacteria</taxon>
        <taxon>Pseudomonadati</taxon>
        <taxon>Bacteroidota</taxon>
        <taxon>Cytophagia</taxon>
        <taxon>Cytophagales</taxon>
        <taxon>Hymenobacteraceae</taxon>
        <taxon>Hymenobacter</taxon>
    </lineage>
</organism>
<keyword evidence="2" id="KW-0678">Repressor</keyword>
<dbReference type="PANTHER" id="PTHR33202">
    <property type="entry name" value="ZINC UPTAKE REGULATION PROTEIN"/>
    <property type="match status" value="1"/>
</dbReference>
<dbReference type="PANTHER" id="PTHR33202:SF7">
    <property type="entry name" value="FERRIC UPTAKE REGULATION PROTEIN"/>
    <property type="match status" value="1"/>
</dbReference>
<evidence type="ECO:0000256" key="1">
    <source>
        <dbReference type="ARBA" id="ARBA00007957"/>
    </source>
</evidence>
<protein>
    <submittedName>
        <fullName evidence="7">Fur family transcriptional regulator</fullName>
    </submittedName>
</protein>
<evidence type="ECO:0000256" key="2">
    <source>
        <dbReference type="ARBA" id="ARBA00022491"/>
    </source>
</evidence>